<dbReference type="Gene3D" id="1.10.1040.10">
    <property type="entry name" value="N-(1-d-carboxylethyl)-l-norvaline Dehydrogenase, domain 2"/>
    <property type="match status" value="1"/>
</dbReference>
<dbReference type="Pfam" id="PF00725">
    <property type="entry name" value="3HCDH"/>
    <property type="match status" value="1"/>
</dbReference>
<dbReference type="PANTHER" id="PTHR48075">
    <property type="entry name" value="3-HYDROXYACYL-COA DEHYDROGENASE FAMILY PROTEIN"/>
    <property type="match status" value="1"/>
</dbReference>
<dbReference type="EMBL" id="JAESIY010000001">
    <property type="protein sequence ID" value="MBL3654924.1"/>
    <property type="molecule type" value="Genomic_DNA"/>
</dbReference>
<name>A0A937JXS3_9BACT</name>
<dbReference type="GO" id="GO:0006631">
    <property type="term" value="P:fatty acid metabolic process"/>
    <property type="evidence" value="ECO:0007669"/>
    <property type="project" value="InterPro"/>
</dbReference>
<dbReference type="GO" id="GO:0016616">
    <property type="term" value="F:oxidoreductase activity, acting on the CH-OH group of donors, NAD or NADP as acceptor"/>
    <property type="evidence" value="ECO:0007669"/>
    <property type="project" value="InterPro"/>
</dbReference>
<dbReference type="InterPro" id="IPR006108">
    <property type="entry name" value="3HC_DH_C"/>
</dbReference>
<dbReference type="InterPro" id="IPR008927">
    <property type="entry name" value="6-PGluconate_DH-like_C_sf"/>
</dbReference>
<accession>A0A937JXS3</accession>
<feature type="domain" description="3-hydroxyacyl-CoA dehydrogenase C-terminal" evidence="1">
    <location>
        <begin position="134"/>
        <end position="212"/>
    </location>
</feature>
<evidence type="ECO:0000313" key="2">
    <source>
        <dbReference type="EMBL" id="MBL3654924.1"/>
    </source>
</evidence>
<comment type="caution">
    <text evidence="2">The sequence shown here is derived from an EMBL/GenBank/DDBJ whole genome shotgun (WGS) entry which is preliminary data.</text>
</comment>
<proteinExistence type="predicted"/>
<sequence length="218" mass="25158">MDLLIIGNEENVNDVESKFKNLHTYTHIDEVENPDLSDYDFVFDFQIDETPERFSIYSQEQKAIIFINTVKVSLTELAFIYGRPQGQVYGFAGMPGFLARDLMEVTSFDEEQSGVLNACTSLGTDCQWVMDRVGMVTPRIIFMIINEAYYTVQEGTATKEDVDKGMKLGTNYPYGPFEWAEKIGLQNVYETLEALYEDTKEERYKICPMLKKEYMLAR</sequence>
<evidence type="ECO:0000313" key="3">
    <source>
        <dbReference type="Proteomes" id="UP000659388"/>
    </source>
</evidence>
<dbReference type="RefSeq" id="WP_202242034.1">
    <property type="nucleotide sequence ID" value="NZ_JAESIY010000001.1"/>
</dbReference>
<dbReference type="Proteomes" id="UP000659388">
    <property type="component" value="Unassembled WGS sequence"/>
</dbReference>
<dbReference type="InterPro" id="IPR013328">
    <property type="entry name" value="6PGD_dom2"/>
</dbReference>
<protein>
    <submittedName>
        <fullName evidence="2">3-hydroxyacyl-CoA dehydrogenase</fullName>
    </submittedName>
</protein>
<dbReference type="PANTHER" id="PTHR48075:SF5">
    <property type="entry name" value="3-HYDROXYBUTYRYL-COA DEHYDROGENASE"/>
    <property type="match status" value="1"/>
</dbReference>
<dbReference type="AlphaFoldDB" id="A0A937JXS3"/>
<keyword evidence="3" id="KW-1185">Reference proteome</keyword>
<evidence type="ECO:0000259" key="1">
    <source>
        <dbReference type="Pfam" id="PF00725"/>
    </source>
</evidence>
<reference evidence="2" key="1">
    <citation type="submission" date="2021-01" db="EMBL/GenBank/DDBJ databases">
        <title>Fulvivirga kasyanovii gen. nov., sp nov., a novel member of the phylum Bacteroidetes isolated from seawater in a mussel farm.</title>
        <authorList>
            <person name="Zhao L.-H."/>
            <person name="Wang Z.-J."/>
        </authorList>
    </citation>
    <scope>NUCLEOTIDE SEQUENCE</scope>
    <source>
        <strain evidence="2">2943</strain>
    </source>
</reference>
<gene>
    <name evidence="2" type="ORF">JL102_02180</name>
</gene>
<dbReference type="SUPFAM" id="SSF48179">
    <property type="entry name" value="6-phosphogluconate dehydrogenase C-terminal domain-like"/>
    <property type="match status" value="1"/>
</dbReference>
<organism evidence="2 3">
    <name type="scientific">Fulvivirga sediminis</name>
    <dbReference type="NCBI Taxonomy" id="2803949"/>
    <lineage>
        <taxon>Bacteria</taxon>
        <taxon>Pseudomonadati</taxon>
        <taxon>Bacteroidota</taxon>
        <taxon>Cytophagia</taxon>
        <taxon>Cytophagales</taxon>
        <taxon>Fulvivirgaceae</taxon>
        <taxon>Fulvivirga</taxon>
    </lineage>
</organism>